<keyword evidence="4" id="KW-0472">Membrane</keyword>
<dbReference type="InterPro" id="IPR012902">
    <property type="entry name" value="N_methyl_site"/>
</dbReference>
<protein>
    <submittedName>
        <fullName evidence="5">Pilin</fullName>
    </submittedName>
</protein>
<reference evidence="6" key="1">
    <citation type="journal article" date="2019" name="Int. J. Syst. Evol. Microbiol.">
        <title>The Global Catalogue of Microorganisms (GCM) 10K type strain sequencing project: providing services to taxonomists for standard genome sequencing and annotation.</title>
        <authorList>
            <consortium name="The Broad Institute Genomics Platform"/>
            <consortium name="The Broad Institute Genome Sequencing Center for Infectious Disease"/>
            <person name="Wu L."/>
            <person name="Ma J."/>
        </authorList>
    </citation>
    <scope>NUCLEOTIDE SEQUENCE [LARGE SCALE GENOMIC DNA]</scope>
    <source>
        <strain evidence="6">CGMCC 1.8985</strain>
    </source>
</reference>
<name>A0ABQ2E7M1_9GAMM</name>
<comment type="caution">
    <text evidence="5">The sequence shown here is derived from an EMBL/GenBank/DDBJ whole genome shotgun (WGS) entry which is preliminary data.</text>
</comment>
<dbReference type="InterPro" id="IPR001082">
    <property type="entry name" value="Pilin"/>
</dbReference>
<organism evidence="5 6">
    <name type="scientific">Luteimonas terricola</name>
    <dbReference type="NCBI Taxonomy" id="645597"/>
    <lineage>
        <taxon>Bacteria</taxon>
        <taxon>Pseudomonadati</taxon>
        <taxon>Pseudomonadota</taxon>
        <taxon>Gammaproteobacteria</taxon>
        <taxon>Lysobacterales</taxon>
        <taxon>Lysobacteraceae</taxon>
        <taxon>Luteimonas</taxon>
    </lineage>
</organism>
<dbReference type="Gene3D" id="3.30.700.10">
    <property type="entry name" value="Glycoprotein, Type 4 Pilin"/>
    <property type="match status" value="1"/>
</dbReference>
<dbReference type="PANTHER" id="PTHR30093">
    <property type="entry name" value="GENERAL SECRETION PATHWAY PROTEIN G"/>
    <property type="match status" value="1"/>
</dbReference>
<keyword evidence="4" id="KW-0812">Transmembrane</keyword>
<keyword evidence="4" id="KW-1133">Transmembrane helix</keyword>
<evidence type="ECO:0000256" key="2">
    <source>
        <dbReference type="ARBA" id="ARBA00022481"/>
    </source>
</evidence>
<accession>A0ABQ2E7M1</accession>
<evidence type="ECO:0000256" key="4">
    <source>
        <dbReference type="SAM" id="Phobius"/>
    </source>
</evidence>
<keyword evidence="3" id="KW-0281">Fimbrium</keyword>
<evidence type="ECO:0000313" key="6">
    <source>
        <dbReference type="Proteomes" id="UP000599009"/>
    </source>
</evidence>
<proteinExistence type="inferred from homology"/>
<keyword evidence="2" id="KW-0488">Methylation</keyword>
<dbReference type="SUPFAM" id="SSF54523">
    <property type="entry name" value="Pili subunits"/>
    <property type="match status" value="1"/>
</dbReference>
<sequence length="155" mass="16386">MEIGQQYLLRGLVMRTSTERGFTLIELMITVAIIAILAAFALPAYQDYVARSHVTEAISLATGAKSAITTHYGEHGEYPANNHNAGMASPLSINGKYVASVTIGGGDGIISVAFSSTASAKLSGQTLSLQVYDHSGSLRWDCGGVDARYLPSTCR</sequence>
<comment type="similarity">
    <text evidence="1 3">Belongs to the N-Me-Phe pilin family.</text>
</comment>
<evidence type="ECO:0000313" key="5">
    <source>
        <dbReference type="EMBL" id="GGJ99590.1"/>
    </source>
</evidence>
<dbReference type="InterPro" id="IPR045584">
    <property type="entry name" value="Pilin-like"/>
</dbReference>
<dbReference type="EMBL" id="BMME01000001">
    <property type="protein sequence ID" value="GGJ99590.1"/>
    <property type="molecule type" value="Genomic_DNA"/>
</dbReference>
<dbReference type="Pfam" id="PF07963">
    <property type="entry name" value="N_methyl"/>
    <property type="match status" value="1"/>
</dbReference>
<evidence type="ECO:0000256" key="3">
    <source>
        <dbReference type="RuleBase" id="RU000389"/>
    </source>
</evidence>
<dbReference type="PROSITE" id="PS00409">
    <property type="entry name" value="PROKAR_NTER_METHYL"/>
    <property type="match status" value="1"/>
</dbReference>
<dbReference type="Proteomes" id="UP000599009">
    <property type="component" value="Unassembled WGS sequence"/>
</dbReference>
<dbReference type="NCBIfam" id="TIGR02532">
    <property type="entry name" value="IV_pilin_GFxxxE"/>
    <property type="match status" value="1"/>
</dbReference>
<dbReference type="PANTHER" id="PTHR30093:SF34">
    <property type="entry name" value="PREPILIN PEPTIDASE-DEPENDENT PROTEIN D"/>
    <property type="match status" value="1"/>
</dbReference>
<dbReference type="Pfam" id="PF00114">
    <property type="entry name" value="Pilin"/>
    <property type="match status" value="1"/>
</dbReference>
<feature type="transmembrane region" description="Helical" evidence="4">
    <location>
        <begin position="21"/>
        <end position="45"/>
    </location>
</feature>
<keyword evidence="6" id="KW-1185">Reference proteome</keyword>
<gene>
    <name evidence="5" type="primary">pilE</name>
    <name evidence="5" type="ORF">GCM10011394_05940</name>
</gene>
<evidence type="ECO:0000256" key="1">
    <source>
        <dbReference type="ARBA" id="ARBA00005233"/>
    </source>
</evidence>